<feature type="chain" id="PRO_5043910061" evidence="4">
    <location>
        <begin position="27"/>
        <end position="461"/>
    </location>
</feature>
<reference evidence="5" key="1">
    <citation type="journal article" date="2023" name="Int. J. Syst. Evol. Microbiol.">
        <title>Collibacillus ludicampi gen. nov., sp. nov., a new soil bacterium of the family Alicyclobacillaceae.</title>
        <authorList>
            <person name="Jojima T."/>
            <person name="Ioku Y."/>
            <person name="Fukuta Y."/>
            <person name="Shirasaka N."/>
            <person name="Matsumura Y."/>
            <person name="Mori M."/>
        </authorList>
    </citation>
    <scope>NUCLEOTIDE SEQUENCE</scope>
    <source>
        <strain evidence="5">TP075</strain>
    </source>
</reference>
<dbReference type="GO" id="GO:0055052">
    <property type="term" value="C:ATP-binding cassette (ABC) transporter complex, substrate-binding subunit-containing"/>
    <property type="evidence" value="ECO:0007669"/>
    <property type="project" value="TreeGrafter"/>
</dbReference>
<dbReference type="PANTHER" id="PTHR30061:SF50">
    <property type="entry name" value="MALTOSE_MALTODEXTRIN-BINDING PERIPLASMIC PROTEIN"/>
    <property type="match status" value="1"/>
</dbReference>
<keyword evidence="2" id="KW-0813">Transport</keyword>
<evidence type="ECO:0000256" key="1">
    <source>
        <dbReference type="ARBA" id="ARBA00008520"/>
    </source>
</evidence>
<keyword evidence="6" id="KW-1185">Reference proteome</keyword>
<dbReference type="GO" id="GO:1901982">
    <property type="term" value="F:maltose binding"/>
    <property type="evidence" value="ECO:0007669"/>
    <property type="project" value="TreeGrafter"/>
</dbReference>
<dbReference type="GO" id="GO:0015768">
    <property type="term" value="P:maltose transport"/>
    <property type="evidence" value="ECO:0007669"/>
    <property type="project" value="TreeGrafter"/>
</dbReference>
<dbReference type="InterPro" id="IPR006059">
    <property type="entry name" value="SBP"/>
</dbReference>
<dbReference type="Pfam" id="PF01547">
    <property type="entry name" value="SBP_bac_1"/>
    <property type="match status" value="1"/>
</dbReference>
<evidence type="ECO:0000256" key="3">
    <source>
        <dbReference type="ARBA" id="ARBA00022729"/>
    </source>
</evidence>
<dbReference type="PROSITE" id="PS51257">
    <property type="entry name" value="PROKAR_LIPOPROTEIN"/>
    <property type="match status" value="1"/>
</dbReference>
<accession>A0AAV4LC01</accession>
<evidence type="ECO:0000256" key="2">
    <source>
        <dbReference type="ARBA" id="ARBA00022448"/>
    </source>
</evidence>
<dbReference type="PANTHER" id="PTHR30061">
    <property type="entry name" value="MALTOSE-BINDING PERIPLASMIC PROTEIN"/>
    <property type="match status" value="1"/>
</dbReference>
<comment type="caution">
    <text evidence="5">The sequence shown here is derived from an EMBL/GenBank/DDBJ whole genome shotgun (WGS) entry which is preliminary data.</text>
</comment>
<proteinExistence type="inferred from homology"/>
<dbReference type="Proteomes" id="UP001057291">
    <property type="component" value="Unassembled WGS sequence"/>
</dbReference>
<sequence>MKKTTVCLFSTLILGMSVLTGCSQNAISGDSQKDGSNVITIVAQTAGAEKTRVDNLVKASEKLNEELKAEGKNVQVKVETKDFEGSWDDYAKQFMLAFKAKKEPDIYATGHENIGWLADGHYIQPLDEMKNSKAYSDVFPTLWNSVTYKGKTWGVLQDTEVRPVFYNKDILKKMGWTDQQINDLPEKVKKGEFTLDDMTKLAEEAKAKGFVQYGIVHRPVDGPDFQALAYDFGDKLYDSAENKIVFDKKAVAKQLNYYYDIAQKKLIPDQLTSMEWKNVHKLVVNGKTLFYYGGIWNVFNWSQDNYHDQLGKVDANWVNQHLGMMLIPAADKGGKPVTLSHPFVYTVSSQTKHPDLVKRLLELVADPKLQVDHDVKTYHLPVTKSAAEDPEFKGNVTLGHASYMLDYTTFLPNLEKFPKYSKDVFNAIQAVELGKQNPDAALKDLEVQLKNDLGDQLEIVE</sequence>
<feature type="signal peptide" evidence="4">
    <location>
        <begin position="1"/>
        <end position="26"/>
    </location>
</feature>
<evidence type="ECO:0000313" key="6">
    <source>
        <dbReference type="Proteomes" id="UP001057291"/>
    </source>
</evidence>
<name>A0AAV4LC01_9BACL</name>
<organism evidence="5 6">
    <name type="scientific">Collibacillus ludicampi</name>
    <dbReference type="NCBI Taxonomy" id="2771369"/>
    <lineage>
        <taxon>Bacteria</taxon>
        <taxon>Bacillati</taxon>
        <taxon>Bacillota</taxon>
        <taxon>Bacilli</taxon>
        <taxon>Bacillales</taxon>
        <taxon>Alicyclobacillaceae</taxon>
        <taxon>Collibacillus</taxon>
    </lineage>
</organism>
<dbReference type="RefSeq" id="WP_282198581.1">
    <property type="nucleotide sequence ID" value="NZ_BOQE01000001.1"/>
</dbReference>
<dbReference type="EMBL" id="BOQE01000001">
    <property type="protein sequence ID" value="GIM45374.1"/>
    <property type="molecule type" value="Genomic_DNA"/>
</dbReference>
<evidence type="ECO:0000313" key="5">
    <source>
        <dbReference type="EMBL" id="GIM45374.1"/>
    </source>
</evidence>
<dbReference type="GO" id="GO:0042956">
    <property type="term" value="P:maltodextrin transmembrane transport"/>
    <property type="evidence" value="ECO:0007669"/>
    <property type="project" value="TreeGrafter"/>
</dbReference>
<comment type="similarity">
    <text evidence="1">Belongs to the bacterial solute-binding protein 1 family.</text>
</comment>
<evidence type="ECO:0000256" key="4">
    <source>
        <dbReference type="SAM" id="SignalP"/>
    </source>
</evidence>
<keyword evidence="3 4" id="KW-0732">Signal</keyword>
<gene>
    <name evidence="5" type="ORF">DNHGIG_09230</name>
</gene>
<dbReference type="Gene3D" id="3.40.190.10">
    <property type="entry name" value="Periplasmic binding protein-like II"/>
    <property type="match status" value="1"/>
</dbReference>
<protein>
    <submittedName>
        <fullName evidence="5">Sugar ABC transporter substrate-binding protein</fullName>
    </submittedName>
</protein>
<dbReference type="AlphaFoldDB" id="A0AAV4LC01"/>
<dbReference type="SUPFAM" id="SSF53850">
    <property type="entry name" value="Periplasmic binding protein-like II"/>
    <property type="match status" value="1"/>
</dbReference>